<name>A0ABX6VBH8_9GAMM</name>
<evidence type="ECO:0000256" key="1">
    <source>
        <dbReference type="SAM" id="SignalP"/>
    </source>
</evidence>
<evidence type="ECO:0000313" key="4">
    <source>
        <dbReference type="Proteomes" id="UP000316416"/>
    </source>
</evidence>
<accession>A0ABX6VBH8</accession>
<evidence type="ECO:0000259" key="2">
    <source>
        <dbReference type="Pfam" id="PF13511"/>
    </source>
</evidence>
<dbReference type="InterPro" id="IPR025392">
    <property type="entry name" value="DUF4124"/>
</dbReference>
<feature type="signal peptide" evidence="1">
    <location>
        <begin position="1"/>
        <end position="18"/>
    </location>
</feature>
<keyword evidence="4" id="KW-1185">Reference proteome</keyword>
<dbReference type="Proteomes" id="UP000316416">
    <property type="component" value="Chromosome"/>
</dbReference>
<dbReference type="RefSeq" id="WP_142873488.1">
    <property type="nucleotide sequence ID" value="NZ_CP045503.2"/>
</dbReference>
<protein>
    <submittedName>
        <fullName evidence="3">DUF4124 domain-containing protein</fullName>
    </submittedName>
</protein>
<feature type="domain" description="DUF4124" evidence="2">
    <location>
        <begin position="8"/>
        <end position="51"/>
    </location>
</feature>
<dbReference type="Pfam" id="PF13511">
    <property type="entry name" value="DUF4124"/>
    <property type="match status" value="1"/>
</dbReference>
<keyword evidence="1" id="KW-0732">Signal</keyword>
<proteinExistence type="predicted"/>
<evidence type="ECO:0000313" key="3">
    <source>
        <dbReference type="EMBL" id="QPG60040.1"/>
    </source>
</evidence>
<gene>
    <name evidence="3" type="ORF">FM038_023785</name>
</gene>
<sequence length="179" mass="19879">MRCVVIIFLLFFTVLAHSAVYKWVDEDGKVHYSDKPVENSEAVEFKSNTENKIKLQIPVSIDSGTAKEDSTPSYELVITSPTEEQTIRDNEGNISIMATISPDLAAKHRLVLLMDGIIVGDPQNTPIFKLRNIDRGEHSFEIKAIAQNGKQLASTSLRTIFLHRSIISRQATPSPLSGN</sequence>
<organism evidence="3 4">
    <name type="scientific">Shewanella eurypsychrophilus</name>
    <dbReference type="NCBI Taxonomy" id="2593656"/>
    <lineage>
        <taxon>Bacteria</taxon>
        <taxon>Pseudomonadati</taxon>
        <taxon>Pseudomonadota</taxon>
        <taxon>Gammaproteobacteria</taxon>
        <taxon>Alteromonadales</taxon>
        <taxon>Shewanellaceae</taxon>
        <taxon>Shewanella</taxon>
    </lineage>
</organism>
<feature type="chain" id="PRO_5047112883" evidence="1">
    <location>
        <begin position="19"/>
        <end position="179"/>
    </location>
</feature>
<reference evidence="3" key="1">
    <citation type="submission" date="2021-07" db="EMBL/GenBank/DDBJ databases">
        <title>Shewanella sp. YLB-07 whole genome sequence.</title>
        <authorList>
            <person name="Yu L."/>
        </authorList>
    </citation>
    <scope>NUCLEOTIDE SEQUENCE</scope>
    <source>
        <strain evidence="3">YLB-08</strain>
    </source>
</reference>
<dbReference type="EMBL" id="CP045503">
    <property type="protein sequence ID" value="QPG60040.1"/>
    <property type="molecule type" value="Genomic_DNA"/>
</dbReference>